<keyword evidence="3" id="KW-1003">Cell membrane</keyword>
<evidence type="ECO:0000313" key="7">
    <source>
        <dbReference type="EMBL" id="AQS57381.1"/>
    </source>
</evidence>
<name>A0A1U9KBL9_9BACL</name>
<dbReference type="GO" id="GO:0043190">
    <property type="term" value="C:ATP-binding cassette (ABC) transporter complex"/>
    <property type="evidence" value="ECO:0007669"/>
    <property type="project" value="InterPro"/>
</dbReference>
<dbReference type="Proteomes" id="UP000188603">
    <property type="component" value="Chromosome"/>
</dbReference>
<feature type="compositionally biased region" description="Low complexity" evidence="5">
    <location>
        <begin position="10"/>
        <end position="28"/>
    </location>
</feature>
<keyword evidence="2" id="KW-0813">Transport</keyword>
<evidence type="ECO:0000259" key="6">
    <source>
        <dbReference type="Pfam" id="PF04069"/>
    </source>
</evidence>
<dbReference type="Pfam" id="PF04069">
    <property type="entry name" value="OpuAC"/>
    <property type="match status" value="1"/>
</dbReference>
<dbReference type="PANTHER" id="PTHR47737">
    <property type="entry name" value="GLYCINE BETAINE/PROLINE BETAINE TRANSPORT SYSTEM PERMEASE PROTEIN PROW"/>
    <property type="match status" value="1"/>
</dbReference>
<dbReference type="RefSeq" id="WP_077721240.1">
    <property type="nucleotide sequence ID" value="NZ_CP019699.1"/>
</dbReference>
<feature type="compositionally biased region" description="Acidic residues" evidence="5">
    <location>
        <begin position="29"/>
        <end position="42"/>
    </location>
</feature>
<dbReference type="KEGG" id="ntr:B0W44_03615"/>
<organism evidence="7 8">
    <name type="scientific">Novibacillus thermophilus</name>
    <dbReference type="NCBI Taxonomy" id="1471761"/>
    <lineage>
        <taxon>Bacteria</taxon>
        <taxon>Bacillati</taxon>
        <taxon>Bacillota</taxon>
        <taxon>Bacilli</taxon>
        <taxon>Bacillales</taxon>
        <taxon>Thermoactinomycetaceae</taxon>
        <taxon>Novibacillus</taxon>
    </lineage>
</organism>
<dbReference type="CDD" id="cd13639">
    <property type="entry name" value="PBP2_OpuAC_like"/>
    <property type="match status" value="1"/>
</dbReference>
<dbReference type="Gene3D" id="3.10.105.10">
    <property type="entry name" value="Dipeptide-binding Protein, Domain 3"/>
    <property type="match status" value="2"/>
</dbReference>
<reference evidence="7 8" key="1">
    <citation type="journal article" date="2015" name="Int. J. Syst. Evol. Microbiol.">
        <title>Novibacillus thermophilus gen. nov., sp. nov., a Gram-staining-negative and moderately thermophilic member of the family Thermoactinomycetaceae.</title>
        <authorList>
            <person name="Yang G."/>
            <person name="Chen J."/>
            <person name="Zhou S."/>
        </authorList>
    </citation>
    <scope>NUCLEOTIDE SEQUENCE [LARGE SCALE GENOMIC DNA]</scope>
    <source>
        <strain evidence="7 8">SG-1</strain>
    </source>
</reference>
<dbReference type="GO" id="GO:0015226">
    <property type="term" value="F:carnitine transmembrane transporter activity"/>
    <property type="evidence" value="ECO:0007669"/>
    <property type="project" value="TreeGrafter"/>
</dbReference>
<dbReference type="PANTHER" id="PTHR47737:SF1">
    <property type="entry name" value="GLYCINE BETAINE_PROLINE BETAINE TRANSPORT SYSTEM PERMEASE PROTEIN PROW"/>
    <property type="match status" value="1"/>
</dbReference>
<protein>
    <submittedName>
        <fullName evidence="7">Glycine/betaine ABC transporter substrate-binding protein</fullName>
    </submittedName>
</protein>
<evidence type="ECO:0000256" key="1">
    <source>
        <dbReference type="ARBA" id="ARBA00004236"/>
    </source>
</evidence>
<accession>A0A1U9KBL9</accession>
<dbReference type="GO" id="GO:0031460">
    <property type="term" value="P:glycine betaine transport"/>
    <property type="evidence" value="ECO:0007669"/>
    <property type="project" value="TreeGrafter"/>
</dbReference>
<dbReference type="EMBL" id="CP019699">
    <property type="protein sequence ID" value="AQS57381.1"/>
    <property type="molecule type" value="Genomic_DNA"/>
</dbReference>
<dbReference type="GO" id="GO:0005275">
    <property type="term" value="F:amine transmembrane transporter activity"/>
    <property type="evidence" value="ECO:0007669"/>
    <property type="project" value="TreeGrafter"/>
</dbReference>
<dbReference type="OrthoDB" id="9787902at2"/>
<feature type="region of interest" description="Disordered" evidence="5">
    <location>
        <begin position="10"/>
        <end position="42"/>
    </location>
</feature>
<dbReference type="Gene3D" id="3.40.190.100">
    <property type="entry name" value="Glycine betaine-binding periplasmic protein, domain 2"/>
    <property type="match status" value="2"/>
</dbReference>
<dbReference type="InterPro" id="IPR007210">
    <property type="entry name" value="ABC_Gly_betaine_transp_sub-bd"/>
</dbReference>
<proteinExistence type="predicted"/>
<comment type="subcellular location">
    <subcellularLocation>
        <location evidence="1">Cell membrane</location>
    </subcellularLocation>
</comment>
<keyword evidence="4" id="KW-0472">Membrane</keyword>
<keyword evidence="8" id="KW-1185">Reference proteome</keyword>
<dbReference type="SUPFAM" id="SSF53850">
    <property type="entry name" value="Periplasmic binding protein-like II"/>
    <property type="match status" value="1"/>
</dbReference>
<evidence type="ECO:0000256" key="3">
    <source>
        <dbReference type="ARBA" id="ARBA00022475"/>
    </source>
</evidence>
<gene>
    <name evidence="7" type="ORF">B0W44_03615</name>
</gene>
<dbReference type="GO" id="GO:0015871">
    <property type="term" value="P:choline transport"/>
    <property type="evidence" value="ECO:0007669"/>
    <property type="project" value="TreeGrafter"/>
</dbReference>
<evidence type="ECO:0000313" key="8">
    <source>
        <dbReference type="Proteomes" id="UP000188603"/>
    </source>
</evidence>
<dbReference type="STRING" id="1471761.B0W44_03615"/>
<feature type="domain" description="ABC-type glycine betaine transport system substrate-binding" evidence="6">
    <location>
        <begin position="46"/>
        <end position="288"/>
    </location>
</feature>
<dbReference type="AlphaFoldDB" id="A0A1U9KBL9"/>
<evidence type="ECO:0000256" key="4">
    <source>
        <dbReference type="ARBA" id="ARBA00023136"/>
    </source>
</evidence>
<evidence type="ECO:0000256" key="2">
    <source>
        <dbReference type="ARBA" id="ARBA00022448"/>
    </source>
</evidence>
<sequence length="300" mass="32403">MGMFLAACSGAAENGEGTGTEENGTAESSEGDATDEGAADDEAGGNITLAYVNWDSEIASHHVLQKVLEDEGFEVELLAVDNAPMWQGVADGSADATAAAWLPATHAAQYDEFGDQVVDLGPNLEGAKIGMVVPTYVDIDSIEEVNDNADKFNGQIIGIEPGAGVMLATEDAIEAYGMSDMELVSSSSAGMAAELQKAYNNEEWIAVTGWTPHWKFSKFDLKYLEDPKGSYGEAEAIHTIVREGLEEDMPRAYEILDNFYWEPVDMEEVMLKIQEGMDPEDAAAEWVEANPDKVQEWVGE</sequence>
<evidence type="ECO:0000256" key="5">
    <source>
        <dbReference type="SAM" id="MobiDB-lite"/>
    </source>
</evidence>